<organism evidence="11 12">
    <name type="scientific">Clunio marinus</name>
    <dbReference type="NCBI Taxonomy" id="568069"/>
    <lineage>
        <taxon>Eukaryota</taxon>
        <taxon>Metazoa</taxon>
        <taxon>Ecdysozoa</taxon>
        <taxon>Arthropoda</taxon>
        <taxon>Hexapoda</taxon>
        <taxon>Insecta</taxon>
        <taxon>Pterygota</taxon>
        <taxon>Neoptera</taxon>
        <taxon>Endopterygota</taxon>
        <taxon>Diptera</taxon>
        <taxon>Nematocera</taxon>
        <taxon>Chironomoidea</taxon>
        <taxon>Chironomidae</taxon>
        <taxon>Clunio</taxon>
    </lineage>
</organism>
<dbReference type="GO" id="GO:0006487">
    <property type="term" value="P:protein N-linked glycosylation"/>
    <property type="evidence" value="ECO:0007669"/>
    <property type="project" value="TreeGrafter"/>
</dbReference>
<dbReference type="PANTHER" id="PTHR12413">
    <property type="entry name" value="DOLICHYL GLYCOSYLTRANSFERASE"/>
    <property type="match status" value="1"/>
</dbReference>
<evidence type="ECO:0000256" key="7">
    <source>
        <dbReference type="ARBA" id="ARBA00022824"/>
    </source>
</evidence>
<dbReference type="EMBL" id="CVRI01000038">
    <property type="protein sequence ID" value="CRK93790.1"/>
    <property type="molecule type" value="Genomic_DNA"/>
</dbReference>
<dbReference type="UniPathway" id="UPA00378"/>
<keyword evidence="12" id="KW-1185">Reference proteome</keyword>
<evidence type="ECO:0000256" key="1">
    <source>
        <dbReference type="ARBA" id="ARBA00004477"/>
    </source>
</evidence>
<evidence type="ECO:0000256" key="2">
    <source>
        <dbReference type="ARBA" id="ARBA00004922"/>
    </source>
</evidence>
<dbReference type="GO" id="GO:0042283">
    <property type="term" value="F:dolichyl pyrophosphate Glc1Man9GlcNAc2 alpha-1,3-glucosyltransferase activity"/>
    <property type="evidence" value="ECO:0007669"/>
    <property type="project" value="TreeGrafter"/>
</dbReference>
<evidence type="ECO:0000256" key="6">
    <source>
        <dbReference type="ARBA" id="ARBA00022692"/>
    </source>
</evidence>
<accession>A0A1J1I4I7</accession>
<evidence type="ECO:0000256" key="4">
    <source>
        <dbReference type="ARBA" id="ARBA00022676"/>
    </source>
</evidence>
<feature type="transmembrane region" description="Helical" evidence="10">
    <location>
        <begin position="362"/>
        <end position="380"/>
    </location>
</feature>
<feature type="transmembrane region" description="Helical" evidence="10">
    <location>
        <begin position="122"/>
        <end position="141"/>
    </location>
</feature>
<keyword evidence="9 10" id="KW-0472">Membrane</keyword>
<evidence type="ECO:0000256" key="5">
    <source>
        <dbReference type="ARBA" id="ARBA00022679"/>
    </source>
</evidence>
<dbReference type="PANTHER" id="PTHR12413:SF2">
    <property type="entry name" value="DOLICHYL PYROPHOSPHATE GLC1MAN9GLCNAC2 ALPHA-1,3-GLUCOSYLTRANSFERASE-RELATED"/>
    <property type="match status" value="1"/>
</dbReference>
<comment type="caution">
    <text evidence="10">Lacks conserved residue(s) required for the propagation of feature annotation.</text>
</comment>
<evidence type="ECO:0000313" key="12">
    <source>
        <dbReference type="Proteomes" id="UP000183832"/>
    </source>
</evidence>
<evidence type="ECO:0000256" key="3">
    <source>
        <dbReference type="ARBA" id="ARBA00008715"/>
    </source>
</evidence>
<proteinExistence type="inferred from homology"/>
<gene>
    <name evidence="11" type="ORF">CLUMA_CG007318</name>
</gene>
<comment type="pathway">
    <text evidence="2 10">Protein modification; protein glycosylation.</text>
</comment>
<dbReference type="EC" id="2.4.1.-" evidence="10"/>
<keyword evidence="6 10" id="KW-0812">Transmembrane</keyword>
<evidence type="ECO:0000256" key="10">
    <source>
        <dbReference type="RuleBase" id="RU363110"/>
    </source>
</evidence>
<feature type="transmembrane region" description="Helical" evidence="10">
    <location>
        <begin position="201"/>
        <end position="224"/>
    </location>
</feature>
<evidence type="ECO:0000256" key="9">
    <source>
        <dbReference type="ARBA" id="ARBA00023136"/>
    </source>
</evidence>
<protein>
    <recommendedName>
        <fullName evidence="10">Alpha-1,3-glucosyltransferase</fullName>
        <ecNumber evidence="10">2.4.1.-</ecNumber>
    </recommendedName>
</protein>
<evidence type="ECO:0000313" key="11">
    <source>
        <dbReference type="EMBL" id="CRK93790.1"/>
    </source>
</evidence>
<dbReference type="AlphaFoldDB" id="A0A1J1I4I7"/>
<sequence>MSRNVSNKEFVTEMFSNRSTDFEVHRNWLAITKSTNISEWYYEETSQWTLDYPPLFAYFEYVLSFVAEYFDPEMLKIENLNYASANTILFQRLSVIFVDVVYFLGVRECFKNLNQIGKNYHAILLLFNVGLIIVDHIHFQYNGMLFGILLLSCGKMFQRKFLQSAFYFAVLLNMKHIFIYMAPVYFCYLIRHYCFGSISKFIQNVVKLGCVVIAVTSISFGPFIKHLPQVISRLFPFKRGLTHAYWAPNFWALYNVVDKVLTVVKRIPQNDSTTGGLVQEFKHNVLPSITPAITFLAVAVMMIPCCLKLLTNKTESPKSFMKPLIICAATSFMFGWHVHEKAVLMILIPLQVLTFHDKSESGSSLFVSIFGLYSLTPLLYTSELIIPKGKNISYVKIT</sequence>
<dbReference type="OrthoDB" id="1689333at2759"/>
<dbReference type="InterPro" id="IPR004856">
    <property type="entry name" value="Glyco_trans_ALG6/ALG8"/>
</dbReference>
<dbReference type="STRING" id="568069.A0A1J1I4I7"/>
<reference evidence="11 12" key="1">
    <citation type="submission" date="2015-04" db="EMBL/GenBank/DDBJ databases">
        <authorList>
            <person name="Syromyatnikov M.Y."/>
            <person name="Popov V.N."/>
        </authorList>
    </citation>
    <scope>NUCLEOTIDE SEQUENCE [LARGE SCALE GENOMIC DNA]</scope>
</reference>
<keyword evidence="4 10" id="KW-0328">Glycosyltransferase</keyword>
<feature type="transmembrane region" description="Helical" evidence="10">
    <location>
        <begin position="289"/>
        <end position="311"/>
    </location>
</feature>
<dbReference type="Pfam" id="PF03155">
    <property type="entry name" value="Alg6_Alg8"/>
    <property type="match status" value="1"/>
</dbReference>
<dbReference type="GO" id="GO:0005789">
    <property type="term" value="C:endoplasmic reticulum membrane"/>
    <property type="evidence" value="ECO:0007669"/>
    <property type="project" value="UniProtKB-SubCell"/>
</dbReference>
<feature type="transmembrane region" description="Helical" evidence="10">
    <location>
        <begin position="165"/>
        <end position="189"/>
    </location>
</feature>
<comment type="subcellular location">
    <subcellularLocation>
        <location evidence="1 10">Endoplasmic reticulum membrane</location>
        <topology evidence="1 10">Multi-pass membrane protein</topology>
    </subcellularLocation>
</comment>
<name>A0A1J1I4I7_9DIPT</name>
<keyword evidence="7 10" id="KW-0256">Endoplasmic reticulum</keyword>
<feature type="transmembrane region" description="Helical" evidence="10">
    <location>
        <begin position="323"/>
        <end position="350"/>
    </location>
</feature>
<comment type="similarity">
    <text evidence="3 10">Belongs to the ALG6/ALG8 glucosyltransferase family.</text>
</comment>
<keyword evidence="5 10" id="KW-0808">Transferase</keyword>
<evidence type="ECO:0000256" key="8">
    <source>
        <dbReference type="ARBA" id="ARBA00022989"/>
    </source>
</evidence>
<dbReference type="Proteomes" id="UP000183832">
    <property type="component" value="Unassembled WGS sequence"/>
</dbReference>
<keyword evidence="8 10" id="KW-1133">Transmembrane helix</keyword>